<evidence type="ECO:0000313" key="3">
    <source>
        <dbReference type="Proteomes" id="UP000824120"/>
    </source>
</evidence>
<dbReference type="AlphaFoldDB" id="A0A9J5YNL5"/>
<evidence type="ECO:0000256" key="1">
    <source>
        <dbReference type="SAM" id="MobiDB-lite"/>
    </source>
</evidence>
<dbReference type="EMBL" id="JACXVP010000006">
    <property type="protein sequence ID" value="KAG5600478.1"/>
    <property type="molecule type" value="Genomic_DNA"/>
</dbReference>
<name>A0A9J5YNL5_SOLCO</name>
<organism evidence="2 3">
    <name type="scientific">Solanum commersonii</name>
    <name type="common">Commerson's wild potato</name>
    <name type="synonym">Commerson's nightshade</name>
    <dbReference type="NCBI Taxonomy" id="4109"/>
    <lineage>
        <taxon>Eukaryota</taxon>
        <taxon>Viridiplantae</taxon>
        <taxon>Streptophyta</taxon>
        <taxon>Embryophyta</taxon>
        <taxon>Tracheophyta</taxon>
        <taxon>Spermatophyta</taxon>
        <taxon>Magnoliopsida</taxon>
        <taxon>eudicotyledons</taxon>
        <taxon>Gunneridae</taxon>
        <taxon>Pentapetalae</taxon>
        <taxon>asterids</taxon>
        <taxon>lamiids</taxon>
        <taxon>Solanales</taxon>
        <taxon>Solanaceae</taxon>
        <taxon>Solanoideae</taxon>
        <taxon>Solaneae</taxon>
        <taxon>Solanum</taxon>
    </lineage>
</organism>
<proteinExistence type="predicted"/>
<protein>
    <submittedName>
        <fullName evidence="2">Uncharacterized protein</fullName>
    </submittedName>
</protein>
<dbReference type="Proteomes" id="UP000824120">
    <property type="component" value="Chromosome 6"/>
</dbReference>
<comment type="caution">
    <text evidence="2">The sequence shown here is derived from an EMBL/GenBank/DDBJ whole genome shotgun (WGS) entry which is preliminary data.</text>
</comment>
<accession>A0A9J5YNL5</accession>
<feature type="compositionally biased region" description="Polar residues" evidence="1">
    <location>
        <begin position="12"/>
        <end position="21"/>
    </location>
</feature>
<gene>
    <name evidence="2" type="ORF">H5410_031848</name>
</gene>
<reference evidence="2 3" key="1">
    <citation type="submission" date="2020-09" db="EMBL/GenBank/DDBJ databases">
        <title>De no assembly of potato wild relative species, Solanum commersonii.</title>
        <authorList>
            <person name="Cho K."/>
        </authorList>
    </citation>
    <scope>NUCLEOTIDE SEQUENCE [LARGE SCALE GENOMIC DNA]</scope>
    <source>
        <strain evidence="2">LZ3.2</strain>
        <tissue evidence="2">Leaf</tissue>
    </source>
</reference>
<keyword evidence="3" id="KW-1185">Reference proteome</keyword>
<evidence type="ECO:0000313" key="2">
    <source>
        <dbReference type="EMBL" id="KAG5600478.1"/>
    </source>
</evidence>
<sequence>MPPVLNSGEIVNKQTTQQIPNFPQRHHSKEIVNNQKSFRHFFFNGKSRRGWERNSARKMRKKWNEIVICGNGDSYGRCK</sequence>
<feature type="region of interest" description="Disordered" evidence="1">
    <location>
        <begin position="1"/>
        <end position="24"/>
    </location>
</feature>